<dbReference type="STRING" id="3218.A0A2K1K826"/>
<dbReference type="Proteomes" id="UP000006727">
    <property type="component" value="Chromosome 8"/>
</dbReference>
<organism evidence="10">
    <name type="scientific">Physcomitrium patens</name>
    <name type="common">Spreading-leaved earth moss</name>
    <name type="synonym">Physcomitrella patens</name>
    <dbReference type="NCBI Taxonomy" id="3218"/>
    <lineage>
        <taxon>Eukaryota</taxon>
        <taxon>Viridiplantae</taxon>
        <taxon>Streptophyta</taxon>
        <taxon>Embryophyta</taxon>
        <taxon>Bryophyta</taxon>
        <taxon>Bryophytina</taxon>
        <taxon>Bryopsida</taxon>
        <taxon>Funariidae</taxon>
        <taxon>Funariales</taxon>
        <taxon>Funariaceae</taxon>
        <taxon>Physcomitrium</taxon>
    </lineage>
</organism>
<keyword evidence="3" id="KW-0813">Transport</keyword>
<comment type="subcellular location">
    <subcellularLocation>
        <location evidence="2">Cytoplasm</location>
        <location evidence="2">Cytosol</location>
    </subcellularLocation>
    <subcellularLocation>
        <location evidence="1">Membrane</location>
        <topology evidence="1">Peripheral membrane protein</topology>
        <orientation evidence="1">Cytoplasmic side</orientation>
    </subcellularLocation>
</comment>
<keyword evidence="4" id="KW-0963">Cytoplasm</keyword>
<reference evidence="10 12" key="1">
    <citation type="journal article" date="2008" name="Science">
        <title>The Physcomitrella genome reveals evolutionary insights into the conquest of land by plants.</title>
        <authorList>
            <person name="Rensing S."/>
            <person name="Lang D."/>
            <person name="Zimmer A."/>
            <person name="Terry A."/>
            <person name="Salamov A."/>
            <person name="Shapiro H."/>
            <person name="Nishiyama T."/>
            <person name="Perroud P.-F."/>
            <person name="Lindquist E."/>
            <person name="Kamisugi Y."/>
            <person name="Tanahashi T."/>
            <person name="Sakakibara K."/>
            <person name="Fujita T."/>
            <person name="Oishi K."/>
            <person name="Shin-I T."/>
            <person name="Kuroki Y."/>
            <person name="Toyoda A."/>
            <person name="Suzuki Y."/>
            <person name="Hashimoto A."/>
            <person name="Yamaguchi K."/>
            <person name="Sugano A."/>
            <person name="Kohara Y."/>
            <person name="Fujiyama A."/>
            <person name="Anterola A."/>
            <person name="Aoki S."/>
            <person name="Ashton N."/>
            <person name="Barbazuk W.B."/>
            <person name="Barker E."/>
            <person name="Bennetzen J."/>
            <person name="Bezanilla M."/>
            <person name="Blankenship R."/>
            <person name="Cho S.H."/>
            <person name="Dutcher S."/>
            <person name="Estelle M."/>
            <person name="Fawcett J.A."/>
            <person name="Gundlach H."/>
            <person name="Hanada K."/>
            <person name="Heyl A."/>
            <person name="Hicks K.A."/>
            <person name="Hugh J."/>
            <person name="Lohr M."/>
            <person name="Mayer K."/>
            <person name="Melkozernov A."/>
            <person name="Murata T."/>
            <person name="Nelson D."/>
            <person name="Pils B."/>
            <person name="Prigge M."/>
            <person name="Reiss B."/>
            <person name="Renner T."/>
            <person name="Rombauts S."/>
            <person name="Rushton P."/>
            <person name="Sanderfoot A."/>
            <person name="Schween G."/>
            <person name="Shiu S.-H."/>
            <person name="Stueber K."/>
            <person name="Theodoulou F.L."/>
            <person name="Tu H."/>
            <person name="Van de Peer Y."/>
            <person name="Verrier P.J."/>
            <person name="Waters E."/>
            <person name="Wood A."/>
            <person name="Yang L."/>
            <person name="Cove D."/>
            <person name="Cuming A."/>
            <person name="Hasebe M."/>
            <person name="Lucas S."/>
            <person name="Mishler D.B."/>
            <person name="Reski R."/>
            <person name="Grigoriev I."/>
            <person name="Quatrano R.S."/>
            <person name="Boore J.L."/>
        </authorList>
    </citation>
    <scope>NUCLEOTIDE SEQUENCE [LARGE SCALE GENOMIC DNA]</scope>
    <source>
        <strain evidence="11 12">cv. Gransden 2004</strain>
    </source>
</reference>
<dbReference type="CDD" id="cd00171">
    <property type="entry name" value="Sec7"/>
    <property type="match status" value="1"/>
</dbReference>
<dbReference type="Pfam" id="PF16213">
    <property type="entry name" value="DCB"/>
    <property type="match status" value="1"/>
</dbReference>
<dbReference type="GO" id="GO:0005085">
    <property type="term" value="F:guanyl-nucleotide exchange factor activity"/>
    <property type="evidence" value="ECO:0000318"/>
    <property type="project" value="GO_Central"/>
</dbReference>
<name>A0A2K1K826_PHYPA</name>
<dbReference type="InterPro" id="IPR023394">
    <property type="entry name" value="Sec7_C_sf"/>
</dbReference>
<reference evidence="10 12" key="2">
    <citation type="journal article" date="2018" name="Plant J.">
        <title>The Physcomitrella patens chromosome-scale assembly reveals moss genome structure and evolution.</title>
        <authorList>
            <person name="Lang D."/>
            <person name="Ullrich K.K."/>
            <person name="Murat F."/>
            <person name="Fuchs J."/>
            <person name="Jenkins J."/>
            <person name="Haas F.B."/>
            <person name="Piednoel M."/>
            <person name="Gundlach H."/>
            <person name="Van Bel M."/>
            <person name="Meyberg R."/>
            <person name="Vives C."/>
            <person name="Morata J."/>
            <person name="Symeonidi A."/>
            <person name="Hiss M."/>
            <person name="Muchero W."/>
            <person name="Kamisugi Y."/>
            <person name="Saleh O."/>
            <person name="Blanc G."/>
            <person name="Decker E.L."/>
            <person name="van Gessel N."/>
            <person name="Grimwood J."/>
            <person name="Hayes R.D."/>
            <person name="Graham S.W."/>
            <person name="Gunter L.E."/>
            <person name="McDaniel S.F."/>
            <person name="Hoernstein S.N.W."/>
            <person name="Larsson A."/>
            <person name="Li F.W."/>
            <person name="Perroud P.F."/>
            <person name="Phillips J."/>
            <person name="Ranjan P."/>
            <person name="Rokshar D.S."/>
            <person name="Rothfels C.J."/>
            <person name="Schneider L."/>
            <person name="Shu S."/>
            <person name="Stevenson D.W."/>
            <person name="Thummler F."/>
            <person name="Tillich M."/>
            <person name="Villarreal Aguilar J.C."/>
            <person name="Widiez T."/>
            <person name="Wong G.K."/>
            <person name="Wymore A."/>
            <person name="Zhang Y."/>
            <person name="Zimmer A.D."/>
            <person name="Quatrano R.S."/>
            <person name="Mayer K.F.X."/>
            <person name="Goodstein D."/>
            <person name="Casacuberta J.M."/>
            <person name="Vandepoele K."/>
            <person name="Reski R."/>
            <person name="Cuming A.C."/>
            <person name="Tuskan G.A."/>
            <person name="Maumus F."/>
            <person name="Salse J."/>
            <person name="Schmutz J."/>
            <person name="Rensing S.A."/>
        </authorList>
    </citation>
    <scope>NUCLEOTIDE SEQUENCE [LARGE SCALE GENOMIC DNA]</scope>
    <source>
        <strain evidence="11 12">cv. Gransden 2004</strain>
    </source>
</reference>
<dbReference type="Pfam" id="PF01369">
    <property type="entry name" value="Sec7"/>
    <property type="match status" value="1"/>
</dbReference>
<feature type="domain" description="SEC7" evidence="9">
    <location>
        <begin position="455"/>
        <end position="642"/>
    </location>
</feature>
<dbReference type="Gene3D" id="1.25.10.10">
    <property type="entry name" value="Leucine-rich Repeat Variant"/>
    <property type="match status" value="1"/>
</dbReference>
<accession>A0A2K1K826</accession>
<keyword evidence="6" id="KW-0653">Protein transport</keyword>
<evidence type="ECO:0000256" key="8">
    <source>
        <dbReference type="SAM" id="MobiDB-lite"/>
    </source>
</evidence>
<keyword evidence="12" id="KW-1185">Reference proteome</keyword>
<dbReference type="Pfam" id="PF12783">
    <property type="entry name" value="Sec7-like_HUS"/>
    <property type="match status" value="1"/>
</dbReference>
<dbReference type="PANTHER" id="PTHR10663:SF312">
    <property type="entry name" value="BREFELDIN A-INHIBITED GUANINE NUCLEOTIDE-EXCHANGE PROTEIN 5"/>
    <property type="match status" value="1"/>
</dbReference>
<sequence>MADAGGAFVTRSFERMLKESSGKKYANLQNALKAYLGLAAAATMTEAGKTLEGSEAEVVLLPLRLAFETKQSKIIEPALDCLHKLISYGHLEGEAGLTGGKNEAMLTELFNMVCRLLILFSYGLGSVVLQVIKVLLTAVASPSYHVHRECLLTAVRTCYNIVLSSKSPVNQATAKATLMQMMNTVFIRMENNTESLTVGQQDGVLMLRTICKLAVKEETDDLSNRTKILSLDLLQGLLEGVSDAFTVNYTFIDFVKAYLCYALLRSCVSPTASVFQMAVNIYTVLLQRFRESLKAEVGVFFSLVVLRSFDNPETPPPHCTSVLKMLEKTCNDPQLLVDIFVNYDCDLESTNLFQQLINSLSRMAQEPPPVEPNANPIVVTQYRFVTGLCIQCLTNVLQSLEAWTKKDGLGPVEMDDPELIQYRTPKRGSKFEMNNVMKIDSEPTDEAKITTQADDFEKAKARKVSMETAVIEFNRKPAEGIKFLLTENLLPNDPKFIARFLHDTPGLNKKQIGDYLGQHGEFQLAVMHAYVDGMNFVGMKFDKALRMFLNGFRLPGEAQKIDRIMEKFAERYCRDNGNLFKNADTAYVLAYAVIMLNTDAHNPQVVTKMTKADFVNINSSTGAEEHAPKELLEEIYDSIVNDEIKLKDENAIGPKHEEKSVLLDVLDVLKLGGASRKAADMKQESENIIKRTQAAFRKTGQKQGVFHKPDHSELARPMLDVCGLALLAAFEVTMERTSDEAWILLCLKAFYTGAGLTTSLGLQNLRNTFVAGLIRFTSLHSAVEMQNKNVEALRALFDLCQNRIDALQSSWKSVLECVSRLEFITTSPFFAVTVGPNQIFREDLLLSLLDLMEKPTEQVFANTVKLPGDVAVEFFSGLCEVSAKELNEVPPRVFSLTKMVEISYYNITRIRMVWGKIWAVLSLHFVAAGSHDDEKIAMYAIDSLRQLAHKYLARSELAKFTFQNDILKPFVVLVRSSKNPTIRALIVDCMIQMTKSKVTSIKSGWKSVFMVFTSAAFDYPEISANAFENVEQVVLEHFEQVMADSFMDCVNCLIAFANNKSQSSARTSLKAIALLRICEERLAEGHIPGGVSRVVAEERGRDQEVAENYWFPMLSGLSELISDPRTEVRNCALEVLFDLLKERGHNFSGPFWKSVFHRILFPIFEDVRREFSYEGKLESKNIWFRETCIVSLRLICDLFSSYYKEVSFLMPELLRLLLDCATQPDQTLASMSMRALTRFTEEGGDQFKVEDWTTLLEHIRDACYATQPKELLDPETMFTFDTSQSSVWTHSGTVTTPGSDQLLMDGYTLKNGEEAAVGAGESAQITGKGGFIGGVMKSILHYRRKSVPPESQSGTTSEEFDDGDDIHSSDEESLALQKVRSKCVIQLLLLSTIESLQKHHWQRFEPSQKLLIMDTLFSLVEFAASYNSDIKLRQRMRKIAGDWPPPSLLRQEAEGTQLYLAMLTLSAMGHEADATTKESKRNWINMGRKSPPPESEKLRQEAERRLMAFYGHVLREIITLQSRPGDTTPTDVYKSLSVRAPVTVKVLKALSTMENRVFEKHLPQFYPYLTRLICCDQLDVRKALGELFLMRLMTLLPEY</sequence>
<evidence type="ECO:0000313" key="12">
    <source>
        <dbReference type="Proteomes" id="UP000006727"/>
    </source>
</evidence>
<evidence type="ECO:0000256" key="2">
    <source>
        <dbReference type="ARBA" id="ARBA00004514"/>
    </source>
</evidence>
<dbReference type="FunFam" id="1.10.1000.11:FF:000003">
    <property type="entry name" value="Brefeldin A-inhibited guanine nucleotide-exchange protein 1"/>
    <property type="match status" value="1"/>
</dbReference>
<dbReference type="PaxDb" id="3218-PP1S122_29V6.1"/>
<dbReference type="Pfam" id="PF09324">
    <property type="entry name" value="Sec7-like_HDS"/>
    <property type="match status" value="1"/>
</dbReference>
<dbReference type="InterPro" id="IPR000904">
    <property type="entry name" value="Sec7_dom"/>
</dbReference>
<reference evidence="11" key="3">
    <citation type="submission" date="2020-12" db="UniProtKB">
        <authorList>
            <consortium name="EnsemblPlants"/>
        </authorList>
    </citation>
    <scope>IDENTIFICATION</scope>
</reference>
<dbReference type="FunFam" id="1.10.220.20:FF:000002">
    <property type="entry name" value="Brefeldin A-inhibited guanine nucleotide-exchange protein 1"/>
    <property type="match status" value="1"/>
</dbReference>
<dbReference type="InterPro" id="IPR032691">
    <property type="entry name" value="Mon2/Sec7/BIG1-like_HUS"/>
</dbReference>
<dbReference type="PANTHER" id="PTHR10663">
    <property type="entry name" value="GUANYL-NUCLEOTIDE EXCHANGE FACTOR"/>
    <property type="match status" value="1"/>
</dbReference>
<evidence type="ECO:0000256" key="7">
    <source>
        <dbReference type="ARBA" id="ARBA00023136"/>
    </source>
</evidence>
<evidence type="ECO:0000256" key="1">
    <source>
        <dbReference type="ARBA" id="ARBA00004287"/>
    </source>
</evidence>
<evidence type="ECO:0000256" key="4">
    <source>
        <dbReference type="ARBA" id="ARBA00022490"/>
    </source>
</evidence>
<dbReference type="EnsemblPlants" id="Pp3c8_19790V3.1">
    <property type="protein sequence ID" value="Pp3c8_19790V3.1"/>
    <property type="gene ID" value="Pp3c8_19790"/>
</dbReference>
<dbReference type="SMART" id="SM00222">
    <property type="entry name" value="Sec7"/>
    <property type="match status" value="1"/>
</dbReference>
<protein>
    <recommendedName>
        <fullName evidence="9">SEC7 domain-containing protein</fullName>
    </recommendedName>
</protein>
<dbReference type="SUPFAM" id="SSF48425">
    <property type="entry name" value="Sec7 domain"/>
    <property type="match status" value="1"/>
</dbReference>
<evidence type="ECO:0000256" key="6">
    <source>
        <dbReference type="ARBA" id="ARBA00022927"/>
    </source>
</evidence>
<dbReference type="InterPro" id="IPR046455">
    <property type="entry name" value="Sec7/BIG1-like_C"/>
</dbReference>
<keyword evidence="5" id="KW-0344">Guanine-nucleotide releasing factor</keyword>
<dbReference type="GO" id="GO:0015031">
    <property type="term" value="P:protein transport"/>
    <property type="evidence" value="ECO:0007669"/>
    <property type="project" value="UniProtKB-KW"/>
</dbReference>
<dbReference type="InParanoid" id="A0A2K1K826"/>
<dbReference type="EMBL" id="ABEU02000008">
    <property type="protein sequence ID" value="PNR49926.1"/>
    <property type="molecule type" value="Genomic_DNA"/>
</dbReference>
<keyword evidence="7" id="KW-0472">Membrane</keyword>
<dbReference type="InterPro" id="IPR032629">
    <property type="entry name" value="DCB_dom"/>
</dbReference>
<dbReference type="GO" id="GO:0005802">
    <property type="term" value="C:trans-Golgi network"/>
    <property type="evidence" value="ECO:0000318"/>
    <property type="project" value="GO_Central"/>
</dbReference>
<dbReference type="GO" id="GO:0016020">
    <property type="term" value="C:membrane"/>
    <property type="evidence" value="ECO:0007669"/>
    <property type="project" value="UniProtKB-SubCell"/>
</dbReference>
<dbReference type="Gene3D" id="1.10.220.20">
    <property type="match status" value="1"/>
</dbReference>
<gene>
    <name evidence="10" type="ORF">PHYPA_011823</name>
</gene>
<dbReference type="PROSITE" id="PS50190">
    <property type="entry name" value="SEC7"/>
    <property type="match status" value="1"/>
</dbReference>
<dbReference type="Pfam" id="PF20252">
    <property type="entry name" value="BIG2_C"/>
    <property type="match status" value="1"/>
</dbReference>
<dbReference type="GO" id="GO:0032012">
    <property type="term" value="P:regulation of ARF protein signal transduction"/>
    <property type="evidence" value="ECO:0007669"/>
    <property type="project" value="InterPro"/>
</dbReference>
<evidence type="ECO:0000256" key="3">
    <source>
        <dbReference type="ARBA" id="ARBA00022448"/>
    </source>
</evidence>
<dbReference type="InterPro" id="IPR016024">
    <property type="entry name" value="ARM-type_fold"/>
</dbReference>
<proteinExistence type="predicted"/>
<dbReference type="InterPro" id="IPR035999">
    <property type="entry name" value="Sec7_dom_sf"/>
</dbReference>
<feature type="region of interest" description="Disordered" evidence="8">
    <location>
        <begin position="1346"/>
        <end position="1368"/>
    </location>
</feature>
<dbReference type="Gene3D" id="1.10.1000.11">
    <property type="entry name" value="Arf Nucleotide-binding Site Opener,domain 2"/>
    <property type="match status" value="1"/>
</dbReference>
<evidence type="ECO:0000256" key="5">
    <source>
        <dbReference type="ARBA" id="ARBA00022658"/>
    </source>
</evidence>
<evidence type="ECO:0000313" key="11">
    <source>
        <dbReference type="EnsemblPlants" id="Pp3c8_19790V3.1"/>
    </source>
</evidence>
<dbReference type="InterPro" id="IPR011989">
    <property type="entry name" value="ARM-like"/>
</dbReference>
<evidence type="ECO:0000313" key="10">
    <source>
        <dbReference type="EMBL" id="PNR49926.1"/>
    </source>
</evidence>
<dbReference type="Gramene" id="Pp3c8_19790V3.1">
    <property type="protein sequence ID" value="Pp3c8_19790V3.1"/>
    <property type="gene ID" value="Pp3c8_19790"/>
</dbReference>
<evidence type="ECO:0000259" key="9">
    <source>
        <dbReference type="PROSITE" id="PS50190"/>
    </source>
</evidence>
<dbReference type="SUPFAM" id="SSF48371">
    <property type="entry name" value="ARM repeat"/>
    <property type="match status" value="1"/>
</dbReference>
<dbReference type="GO" id="GO:0005829">
    <property type="term" value="C:cytosol"/>
    <property type="evidence" value="ECO:0007669"/>
    <property type="project" value="UniProtKB-SubCell"/>
</dbReference>
<dbReference type="InterPro" id="IPR015403">
    <property type="entry name" value="Mon2/Sec7/BIG1-like_HDS"/>
</dbReference>